<dbReference type="PROSITE" id="PS50026">
    <property type="entry name" value="EGF_3"/>
    <property type="match status" value="2"/>
</dbReference>
<dbReference type="AlphaFoldDB" id="A0A8J1XZR4"/>
<evidence type="ECO:0000313" key="2">
    <source>
        <dbReference type="EMBL" id="CAH1773251.1"/>
    </source>
</evidence>
<gene>
    <name evidence="2" type="ORF">OFUS_LOCUS874</name>
</gene>
<feature type="disulfide bond" evidence="1">
    <location>
        <begin position="159"/>
        <end position="168"/>
    </location>
</feature>
<proteinExistence type="predicted"/>
<sequence>MQLRSLLLGLSVLQICIYGTLAARGRSAHRRARQLEKGECERCSPVKKLDPLEGNTYISKANRCGSTVTFACNGEYQTVYPFSYLECREGKWISEWGMEDKEEEEYPGNPWCAGPADINNIPDDYEYKSDCEEFYERKLCSNGGYCMVEGESSLAMCVCRPGWKGRFCSIPSDNLCPRYCSEDYNQGKCVFVDNGGTDFHFKCECNEGFSGSRCMYSTGPGDYLPF</sequence>
<protein>
    <submittedName>
        <fullName evidence="2">Uncharacterized protein</fullName>
    </submittedName>
</protein>
<organism evidence="2 3">
    <name type="scientific">Owenia fusiformis</name>
    <name type="common">Polychaete worm</name>
    <dbReference type="NCBI Taxonomy" id="6347"/>
    <lineage>
        <taxon>Eukaryota</taxon>
        <taxon>Metazoa</taxon>
        <taxon>Spiralia</taxon>
        <taxon>Lophotrochozoa</taxon>
        <taxon>Annelida</taxon>
        <taxon>Polychaeta</taxon>
        <taxon>Sedentaria</taxon>
        <taxon>Canalipalpata</taxon>
        <taxon>Sabellida</taxon>
        <taxon>Oweniida</taxon>
        <taxon>Oweniidae</taxon>
        <taxon>Owenia</taxon>
    </lineage>
</organism>
<dbReference type="Gene3D" id="2.10.25.10">
    <property type="entry name" value="Laminin"/>
    <property type="match status" value="1"/>
</dbReference>
<evidence type="ECO:0000256" key="1">
    <source>
        <dbReference type="PROSITE-ProRule" id="PRU00076"/>
    </source>
</evidence>
<feature type="disulfide bond" evidence="1">
    <location>
        <begin position="140"/>
        <end position="157"/>
    </location>
</feature>
<dbReference type="SMART" id="SM00181">
    <property type="entry name" value="EGF"/>
    <property type="match status" value="2"/>
</dbReference>
<comment type="caution">
    <text evidence="1">Lacks conserved residue(s) required for the propagation of feature annotation.</text>
</comment>
<comment type="caution">
    <text evidence="2">The sequence shown here is derived from an EMBL/GenBank/DDBJ whole genome shotgun (WGS) entry which is preliminary data.</text>
</comment>
<keyword evidence="1" id="KW-0245">EGF-like domain</keyword>
<keyword evidence="3" id="KW-1185">Reference proteome</keyword>
<accession>A0A8J1XZR4</accession>
<dbReference type="OrthoDB" id="382013at2759"/>
<dbReference type="EMBL" id="CAIIXF020000001">
    <property type="protein sequence ID" value="CAH1773251.1"/>
    <property type="molecule type" value="Genomic_DNA"/>
</dbReference>
<dbReference type="PROSITE" id="PS00022">
    <property type="entry name" value="EGF_1"/>
    <property type="match status" value="2"/>
</dbReference>
<name>A0A8J1XZR4_OWEFU</name>
<dbReference type="PROSITE" id="PS01186">
    <property type="entry name" value="EGF_2"/>
    <property type="match status" value="2"/>
</dbReference>
<feature type="disulfide bond" evidence="1">
    <location>
        <begin position="205"/>
        <end position="214"/>
    </location>
</feature>
<evidence type="ECO:0000313" key="3">
    <source>
        <dbReference type="Proteomes" id="UP000749559"/>
    </source>
</evidence>
<dbReference type="SUPFAM" id="SSF57196">
    <property type="entry name" value="EGF/Laminin"/>
    <property type="match status" value="1"/>
</dbReference>
<dbReference type="InterPro" id="IPR000742">
    <property type="entry name" value="EGF"/>
</dbReference>
<reference evidence="2" key="1">
    <citation type="submission" date="2022-03" db="EMBL/GenBank/DDBJ databases">
        <authorList>
            <person name="Martin C."/>
        </authorList>
    </citation>
    <scope>NUCLEOTIDE SEQUENCE</scope>
</reference>
<dbReference type="Proteomes" id="UP000749559">
    <property type="component" value="Unassembled WGS sequence"/>
</dbReference>
<keyword evidence="1" id="KW-1015">Disulfide bond</keyword>